<evidence type="ECO:0000256" key="1">
    <source>
        <dbReference type="ARBA" id="ARBA00022598"/>
    </source>
</evidence>
<gene>
    <name evidence="7" type="primary">cysS_2</name>
    <name evidence="8" type="synonym">cysS_1</name>
    <name evidence="6" type="ORF">EIMP300_72660</name>
    <name evidence="7" type="ORF">NCTC11112_03983</name>
    <name evidence="8" type="ORF">NCTC9001_00349</name>
</gene>
<accession>A0A376MSQ7</accession>
<dbReference type="GO" id="GO:0006418">
    <property type="term" value="P:tRNA aminoacylation for protein translation"/>
    <property type="evidence" value="ECO:0007669"/>
    <property type="project" value="InterPro"/>
</dbReference>
<evidence type="ECO:0000313" key="6">
    <source>
        <dbReference type="EMBL" id="BBU85866.1"/>
    </source>
</evidence>
<reference evidence="8 10" key="2">
    <citation type="submission" date="2019-03" db="EMBL/GenBank/DDBJ databases">
        <authorList>
            <consortium name="Pathogen Informatics"/>
        </authorList>
    </citation>
    <scope>NUCLEOTIDE SEQUENCE [LARGE SCALE GENOMIC DNA]</scope>
    <source>
        <strain evidence="8 10">NCTC9001</strain>
    </source>
</reference>
<dbReference type="Gene3D" id="1.20.120.1910">
    <property type="entry name" value="Cysteine-tRNA ligase, C-terminal anti-codon recognition domain"/>
    <property type="match status" value="1"/>
</dbReference>
<keyword evidence="2" id="KW-0547">Nucleotide-binding</keyword>
<evidence type="ECO:0000256" key="2">
    <source>
        <dbReference type="ARBA" id="ARBA00022741"/>
    </source>
</evidence>
<dbReference type="Proteomes" id="UP000254817">
    <property type="component" value="Unassembled WGS sequence"/>
</dbReference>
<dbReference type="EMBL" id="AP022360">
    <property type="protein sequence ID" value="BBU85866.1"/>
    <property type="molecule type" value="Genomic_DNA"/>
</dbReference>
<evidence type="ECO:0000313" key="8">
    <source>
        <dbReference type="EMBL" id="VFS02517.1"/>
    </source>
</evidence>
<dbReference type="InterPro" id="IPR056411">
    <property type="entry name" value="CysS_C"/>
</dbReference>
<dbReference type="RefSeq" id="WP_284069216.1">
    <property type="nucleotide sequence ID" value="NZ_UGGE01000003.1"/>
</dbReference>
<evidence type="ECO:0000313" key="7">
    <source>
        <dbReference type="EMBL" id="STG53442.1"/>
    </source>
</evidence>
<dbReference type="AlphaFoldDB" id="A0A376MSQ7"/>
<evidence type="ECO:0000256" key="3">
    <source>
        <dbReference type="ARBA" id="ARBA00022840"/>
    </source>
</evidence>
<proteinExistence type="predicted"/>
<keyword evidence="1 7" id="KW-0436">Ligase</keyword>
<dbReference type="InterPro" id="IPR009080">
    <property type="entry name" value="tRNAsynth_Ia_anticodon-bd"/>
</dbReference>
<dbReference type="Proteomes" id="UP000372890">
    <property type="component" value="Unassembled WGS sequence"/>
</dbReference>
<dbReference type="EMBL" id="CAADIS010000002">
    <property type="protein sequence ID" value="VFS02517.1"/>
    <property type="molecule type" value="Genomic_DNA"/>
</dbReference>
<sequence>MAEIEALIQQRLDARKAKDWAAADAARDRLNEMGIVLEDGPQGTTWRRK</sequence>
<dbReference type="Pfam" id="PF23493">
    <property type="entry name" value="CysS_C"/>
    <property type="match status" value="1"/>
</dbReference>
<dbReference type="GO" id="GO:0004817">
    <property type="term" value="F:cysteine-tRNA ligase activity"/>
    <property type="evidence" value="ECO:0007669"/>
    <property type="project" value="UniProtKB-EC"/>
</dbReference>
<dbReference type="Proteomes" id="UP000467488">
    <property type="component" value="Chromosome"/>
</dbReference>
<keyword evidence="4 7" id="KW-0030">Aminoacyl-tRNA synthetase</keyword>
<dbReference type="GO" id="GO:0005524">
    <property type="term" value="F:ATP binding"/>
    <property type="evidence" value="ECO:0007669"/>
    <property type="project" value="UniProtKB-KW"/>
</dbReference>
<protein>
    <submittedName>
        <fullName evidence="7">Cysteinyl-tRNA synthetase</fullName>
        <ecNumber evidence="7">6.1.1.16</ecNumber>
    </submittedName>
</protein>
<reference evidence="7 9" key="1">
    <citation type="submission" date="2018-06" db="EMBL/GenBank/DDBJ databases">
        <authorList>
            <consortium name="Pathogen Informatics"/>
            <person name="Doyle S."/>
        </authorList>
    </citation>
    <scope>NUCLEOTIDE SEQUENCE [LARGE SCALE GENOMIC DNA]</scope>
    <source>
        <strain evidence="7 9">NCTC11112</strain>
    </source>
</reference>
<feature type="domain" description="Cysteinyl-tRNA ligase anticodon binding" evidence="5">
    <location>
        <begin position="2"/>
        <end position="47"/>
    </location>
</feature>
<evidence type="ECO:0000313" key="9">
    <source>
        <dbReference type="Proteomes" id="UP000254817"/>
    </source>
</evidence>
<reference evidence="6 11" key="3">
    <citation type="submission" date="2020-01" db="EMBL/GenBank/DDBJ databases">
        <title>Dynamics of blaIMP-6 dissemination in carbapenem resistant Enterobacteriacea isolated from regional surveillance in Osaka, Japan.</title>
        <authorList>
            <person name="Abe R."/>
            <person name="Akeda Y."/>
            <person name="Sugawara Y."/>
            <person name="Yamamoto N."/>
            <person name="Tomono K."/>
            <person name="Takeuchi D."/>
            <person name="Kawahara R."/>
            <person name="Hamada S."/>
        </authorList>
    </citation>
    <scope>NUCLEOTIDE SEQUENCE [LARGE SCALE GENOMIC DNA]</scope>
    <source>
        <strain evidence="6 11">E300</strain>
    </source>
</reference>
<dbReference type="EMBL" id="UGAW01000001">
    <property type="protein sequence ID" value="STG53442.1"/>
    <property type="molecule type" value="Genomic_DNA"/>
</dbReference>
<evidence type="ECO:0000256" key="4">
    <source>
        <dbReference type="ARBA" id="ARBA00023146"/>
    </source>
</evidence>
<evidence type="ECO:0000313" key="10">
    <source>
        <dbReference type="Proteomes" id="UP000372890"/>
    </source>
</evidence>
<name>A0A376MSQ7_ECOLX</name>
<evidence type="ECO:0000259" key="5">
    <source>
        <dbReference type="Pfam" id="PF23493"/>
    </source>
</evidence>
<keyword evidence="3" id="KW-0067">ATP-binding</keyword>
<dbReference type="SUPFAM" id="SSF47323">
    <property type="entry name" value="Anticodon-binding domain of a subclass of class I aminoacyl-tRNA synthetases"/>
    <property type="match status" value="1"/>
</dbReference>
<evidence type="ECO:0000313" key="11">
    <source>
        <dbReference type="Proteomes" id="UP000467488"/>
    </source>
</evidence>
<organism evidence="7 9">
    <name type="scientific">Escherichia coli</name>
    <dbReference type="NCBI Taxonomy" id="562"/>
    <lineage>
        <taxon>Bacteria</taxon>
        <taxon>Pseudomonadati</taxon>
        <taxon>Pseudomonadota</taxon>
        <taxon>Gammaproteobacteria</taxon>
        <taxon>Enterobacterales</taxon>
        <taxon>Enterobacteriaceae</taxon>
        <taxon>Escherichia</taxon>
    </lineage>
</organism>
<dbReference type="EC" id="6.1.1.16" evidence="7"/>